<dbReference type="PANTHER" id="PTHR11533:SF276">
    <property type="entry name" value="GLUTAMYL AMINOPEPTIDASE"/>
    <property type="match status" value="1"/>
</dbReference>
<dbReference type="Pfam" id="PF11838">
    <property type="entry name" value="ERAP1_C"/>
    <property type="match status" value="1"/>
</dbReference>
<dbReference type="GO" id="GO:0070006">
    <property type="term" value="F:metalloaminopeptidase activity"/>
    <property type="evidence" value="ECO:0007669"/>
    <property type="project" value="TreeGrafter"/>
</dbReference>
<dbReference type="Proteomes" id="UP000694925">
    <property type="component" value="Unplaced"/>
</dbReference>
<dbReference type="RefSeq" id="XP_017880399.2">
    <property type="nucleotide sequence ID" value="XM_018024910.2"/>
</dbReference>
<evidence type="ECO:0000259" key="3">
    <source>
        <dbReference type="Pfam" id="PF01433"/>
    </source>
</evidence>
<dbReference type="Pfam" id="PF17900">
    <property type="entry name" value="Peptidase_M1_N"/>
    <property type="match status" value="1"/>
</dbReference>
<keyword evidence="2" id="KW-0031">Aminopeptidase</keyword>
<evidence type="ECO:0000259" key="4">
    <source>
        <dbReference type="Pfam" id="PF11838"/>
    </source>
</evidence>
<dbReference type="GO" id="GO:0016020">
    <property type="term" value="C:membrane"/>
    <property type="evidence" value="ECO:0007669"/>
    <property type="project" value="TreeGrafter"/>
</dbReference>
<dbReference type="Pfam" id="PF01433">
    <property type="entry name" value="Peptidase_M1"/>
    <property type="match status" value="1"/>
</dbReference>
<dbReference type="InterPro" id="IPR045357">
    <property type="entry name" value="Aminopeptidase_N-like_N"/>
</dbReference>
<evidence type="ECO:0000259" key="5">
    <source>
        <dbReference type="Pfam" id="PF17900"/>
    </source>
</evidence>
<dbReference type="FunFam" id="2.60.40.1910:FF:000003">
    <property type="entry name" value="Aminopeptidase"/>
    <property type="match status" value="1"/>
</dbReference>
<dbReference type="InterPro" id="IPR014782">
    <property type="entry name" value="Peptidase_M1_dom"/>
</dbReference>
<protein>
    <submittedName>
        <fullName evidence="7">Glutamyl aminopeptidase-like</fullName>
    </submittedName>
</protein>
<dbReference type="GO" id="GO:0005615">
    <property type="term" value="C:extracellular space"/>
    <property type="evidence" value="ECO:0007669"/>
    <property type="project" value="TreeGrafter"/>
</dbReference>
<feature type="domain" description="Peptidase M1 membrane alanine aminopeptidase" evidence="3">
    <location>
        <begin position="142"/>
        <end position="201"/>
    </location>
</feature>
<dbReference type="GO" id="GO:0008270">
    <property type="term" value="F:zinc ion binding"/>
    <property type="evidence" value="ECO:0007669"/>
    <property type="project" value="InterPro"/>
</dbReference>
<gene>
    <name evidence="7" type="primary">LOC108625142</name>
</gene>
<evidence type="ECO:0000256" key="2">
    <source>
        <dbReference type="ARBA" id="ARBA00022438"/>
    </source>
</evidence>
<dbReference type="Gene3D" id="2.60.40.1730">
    <property type="entry name" value="tricorn interacting facor f3 domain"/>
    <property type="match status" value="1"/>
</dbReference>
<dbReference type="Gene3D" id="1.10.3480.20">
    <property type="match status" value="1"/>
</dbReference>
<dbReference type="AlphaFoldDB" id="A0AAJ7IYQ7"/>
<reference evidence="7" key="1">
    <citation type="submission" date="2025-08" db="UniProtKB">
        <authorList>
            <consortium name="RefSeq"/>
        </authorList>
    </citation>
    <scope>IDENTIFICATION</scope>
    <source>
        <tissue evidence="7">Whole body</tissue>
    </source>
</reference>
<dbReference type="Gene3D" id="2.60.40.1910">
    <property type="match status" value="1"/>
</dbReference>
<dbReference type="InterPro" id="IPR050344">
    <property type="entry name" value="Peptidase_M1_aminopeptidases"/>
</dbReference>
<dbReference type="InterPro" id="IPR024571">
    <property type="entry name" value="ERAP1-like_C_dom"/>
</dbReference>
<sequence length="387" mass="44619">MTPGLVPDLSFRLPKEVKPLHYDVYLHPDLEKGTFQGKVTILIDVADKRSYIALHQKDLNITAAALNTYDREENFEFDLLELIQIPKYEMFVVPTKNELHAGLYNLSLEFNGALQPDKIVGFYSSKYKDEQNKTKSRRCFVSQGSSVIRMMENFIGPEPFYGAITTYLKKFMYHNAETSDLFRILQDASPELNVTSIMDTWTRQKGFPVVNVKKTDNKYILTQKRFLADPDANFDPSESEYGYKWIIPITYITNKMSKPTLVWFDNNAKELVIELKESVDWIKFNADEVGYYRVNYEPAEWKTLDNLLRNQHKTLSVANRLHLLEDAFSLASAGELDYGIAMNMTVYLPLEKHALPWSVASSKLTDIDTLLSSTNFSSKFKVIDFLL</sequence>
<keyword evidence="2" id="KW-0378">Hydrolase</keyword>
<organism evidence="6 7">
    <name type="scientific">Ceratina calcarata</name>
    <dbReference type="NCBI Taxonomy" id="156304"/>
    <lineage>
        <taxon>Eukaryota</taxon>
        <taxon>Metazoa</taxon>
        <taxon>Ecdysozoa</taxon>
        <taxon>Arthropoda</taxon>
        <taxon>Hexapoda</taxon>
        <taxon>Insecta</taxon>
        <taxon>Pterygota</taxon>
        <taxon>Neoptera</taxon>
        <taxon>Endopterygota</taxon>
        <taxon>Hymenoptera</taxon>
        <taxon>Apocrita</taxon>
        <taxon>Aculeata</taxon>
        <taxon>Apoidea</taxon>
        <taxon>Anthophila</taxon>
        <taxon>Apidae</taxon>
        <taxon>Ceratina</taxon>
        <taxon>Zadontomerus</taxon>
    </lineage>
</organism>
<dbReference type="GO" id="GO:0042277">
    <property type="term" value="F:peptide binding"/>
    <property type="evidence" value="ECO:0007669"/>
    <property type="project" value="TreeGrafter"/>
</dbReference>
<evidence type="ECO:0000313" key="7">
    <source>
        <dbReference type="RefSeq" id="XP_017880399.2"/>
    </source>
</evidence>
<feature type="domain" description="ERAP1-like C-terminal" evidence="4">
    <location>
        <begin position="281"/>
        <end position="381"/>
    </location>
</feature>
<evidence type="ECO:0000256" key="1">
    <source>
        <dbReference type="ARBA" id="ARBA00010136"/>
    </source>
</evidence>
<dbReference type="KEGG" id="ccal:108625142"/>
<comment type="similarity">
    <text evidence="1">Belongs to the peptidase M1 family.</text>
</comment>
<dbReference type="PANTHER" id="PTHR11533">
    <property type="entry name" value="PROTEASE M1 ZINC METALLOPROTEASE"/>
    <property type="match status" value="1"/>
</dbReference>
<dbReference type="InterPro" id="IPR042097">
    <property type="entry name" value="Aminopeptidase_N-like_N_sf"/>
</dbReference>
<accession>A0AAJ7IYQ7</accession>
<evidence type="ECO:0000313" key="6">
    <source>
        <dbReference type="Proteomes" id="UP000694925"/>
    </source>
</evidence>
<dbReference type="GO" id="GO:0043171">
    <property type="term" value="P:peptide catabolic process"/>
    <property type="evidence" value="ECO:0007669"/>
    <property type="project" value="TreeGrafter"/>
</dbReference>
<proteinExistence type="inferred from homology"/>
<keyword evidence="6" id="KW-1185">Reference proteome</keyword>
<dbReference type="GeneID" id="108625142"/>
<dbReference type="GO" id="GO:0006508">
    <property type="term" value="P:proteolysis"/>
    <property type="evidence" value="ECO:0007669"/>
    <property type="project" value="TreeGrafter"/>
</dbReference>
<dbReference type="GO" id="GO:0005737">
    <property type="term" value="C:cytoplasm"/>
    <property type="evidence" value="ECO:0007669"/>
    <property type="project" value="TreeGrafter"/>
</dbReference>
<keyword evidence="2" id="KW-0645">Protease</keyword>
<name>A0AAJ7IYQ7_9HYME</name>
<feature type="domain" description="Aminopeptidase N-like N-terminal" evidence="5">
    <location>
        <begin position="18"/>
        <end position="135"/>
    </location>
</feature>
<dbReference type="SUPFAM" id="SSF63737">
    <property type="entry name" value="Leukotriene A4 hydrolase N-terminal domain"/>
    <property type="match status" value="1"/>
</dbReference>
<dbReference type="SUPFAM" id="SSF55486">
    <property type="entry name" value="Metalloproteases ('zincins'), catalytic domain"/>
    <property type="match status" value="1"/>
</dbReference>